<dbReference type="AlphaFoldDB" id="A9UZ23"/>
<dbReference type="STRING" id="81824.A9UZ23"/>
<dbReference type="InParanoid" id="A9UZ23"/>
<dbReference type="InterPro" id="IPR000719">
    <property type="entry name" value="Prot_kinase_dom"/>
</dbReference>
<evidence type="ECO:0000256" key="5">
    <source>
        <dbReference type="ARBA" id="ARBA00022777"/>
    </source>
</evidence>
<dbReference type="GO" id="GO:0032436">
    <property type="term" value="P:positive regulation of proteasomal ubiquitin-dependent protein catabolic process"/>
    <property type="evidence" value="ECO:0000318"/>
    <property type="project" value="GO_Central"/>
</dbReference>
<keyword evidence="2 8" id="KW-0723">Serine/threonine-protein kinase</keyword>
<dbReference type="GO" id="GO:0070507">
    <property type="term" value="P:regulation of microtubule cytoskeleton organization"/>
    <property type="evidence" value="ECO:0000318"/>
    <property type="project" value="GO_Central"/>
</dbReference>
<evidence type="ECO:0000256" key="4">
    <source>
        <dbReference type="ARBA" id="ARBA00022741"/>
    </source>
</evidence>
<comment type="similarity">
    <text evidence="1">Belongs to the protein kinase superfamily. CMGC Ser/Thr protein kinase family. GSK-3 subfamily.</text>
</comment>
<proteinExistence type="inferred from homology"/>
<feature type="binding site" evidence="7">
    <location>
        <position position="88"/>
    </location>
    <ligand>
        <name>ATP</name>
        <dbReference type="ChEBI" id="CHEBI:30616"/>
    </ligand>
</feature>
<gene>
    <name evidence="11" type="ORF">MONBRDRAFT_8104</name>
</gene>
<dbReference type="GO" id="GO:0005524">
    <property type="term" value="F:ATP binding"/>
    <property type="evidence" value="ECO:0007669"/>
    <property type="project" value="UniProtKB-UniRule"/>
</dbReference>
<dbReference type="EMBL" id="CH991550">
    <property type="protein sequence ID" value="EDQ89558.1"/>
    <property type="molecule type" value="Genomic_DNA"/>
</dbReference>
<dbReference type="PROSITE" id="PS50011">
    <property type="entry name" value="PROTEIN_KINASE_DOM"/>
    <property type="match status" value="1"/>
</dbReference>
<dbReference type="InterPro" id="IPR008271">
    <property type="entry name" value="Ser/Thr_kinase_AS"/>
</dbReference>
<dbReference type="Proteomes" id="UP000001357">
    <property type="component" value="Unassembled WGS sequence"/>
</dbReference>
<dbReference type="OMA" id="HRRIMYN"/>
<evidence type="ECO:0000259" key="10">
    <source>
        <dbReference type="PROSITE" id="PS50011"/>
    </source>
</evidence>
<feature type="compositionally biased region" description="Polar residues" evidence="9">
    <location>
        <begin position="7"/>
        <end position="16"/>
    </location>
</feature>
<dbReference type="Pfam" id="PF00069">
    <property type="entry name" value="Pkinase"/>
    <property type="match status" value="2"/>
</dbReference>
<dbReference type="Gene3D" id="1.10.510.10">
    <property type="entry name" value="Transferase(Phosphotransferase) domain 1"/>
    <property type="match status" value="1"/>
</dbReference>
<evidence type="ECO:0000256" key="6">
    <source>
        <dbReference type="ARBA" id="ARBA00022840"/>
    </source>
</evidence>
<dbReference type="FunCoup" id="A9UZ23">
    <property type="interactions" value="1277"/>
</dbReference>
<feature type="domain" description="Protein kinase" evidence="10">
    <location>
        <begin position="58"/>
        <end position="371"/>
    </location>
</feature>
<organism evidence="11 12">
    <name type="scientific">Monosiga brevicollis</name>
    <name type="common">Choanoflagellate</name>
    <dbReference type="NCBI Taxonomy" id="81824"/>
    <lineage>
        <taxon>Eukaryota</taxon>
        <taxon>Choanoflagellata</taxon>
        <taxon>Craspedida</taxon>
        <taxon>Salpingoecidae</taxon>
        <taxon>Monosiga</taxon>
    </lineage>
</organism>
<evidence type="ECO:0000256" key="9">
    <source>
        <dbReference type="SAM" id="MobiDB-lite"/>
    </source>
</evidence>
<keyword evidence="3" id="KW-0808">Transferase</keyword>
<dbReference type="KEGG" id="mbr:MONBRDRAFT_8104"/>
<keyword evidence="4 7" id="KW-0547">Nucleotide-binding</keyword>
<dbReference type="Gene3D" id="3.30.200.20">
    <property type="entry name" value="Phosphorylase Kinase, domain 1"/>
    <property type="match status" value="1"/>
</dbReference>
<evidence type="ECO:0000256" key="3">
    <source>
        <dbReference type="ARBA" id="ARBA00022679"/>
    </source>
</evidence>
<sequence length="414" mass="46213">MSDSRLRTTSFATEQNGGPDEVPTALTGVSVQQTPHGRVTKVVATRGGSDSVTEEISYSDTNIIGKGSFGVVFSVYLHTSECKVAIKKVLQDRRYKNRELQIMRSLNHPNITALHYFFYSSGSKKDEIYLNLVVEFVPESLYHVLKRRTRANEALPMLLVQMLSFQMFRALGFLHAKGICHRDIKPHNLLVDEARGILKLCDFGSAKVLVEGEPNVAYICSRYYRAPELIFGASNYSTKIGLSSVCLCRAPVLPSRLSLALIRSTCAKIDCWSAGCVLAELLLGQPLFPGESGVDQLVEIIKVLGTPTKDQIRAMNPEYQTFRFPQIRAQQWSDLLPAHAPESLASLCTLLLAYQPSDRLSMWDAMAHPFFEDLRQPNAALNGQSVASLFDFNQEEFELLPHVYENLIPSHLQG</sequence>
<dbReference type="CDD" id="cd14137">
    <property type="entry name" value="STKc_GSK3"/>
    <property type="match status" value="1"/>
</dbReference>
<name>A9UZ23_MONBE</name>
<dbReference type="SMART" id="SM00220">
    <property type="entry name" value="S_TKc"/>
    <property type="match status" value="1"/>
</dbReference>
<dbReference type="GO" id="GO:0005829">
    <property type="term" value="C:cytosol"/>
    <property type="evidence" value="ECO:0000318"/>
    <property type="project" value="GO_Central"/>
</dbReference>
<protein>
    <recommendedName>
        <fullName evidence="10">Protein kinase domain-containing protein</fullName>
    </recommendedName>
</protein>
<dbReference type="SUPFAM" id="SSF56112">
    <property type="entry name" value="Protein kinase-like (PK-like)"/>
    <property type="match status" value="1"/>
</dbReference>
<evidence type="ECO:0000256" key="2">
    <source>
        <dbReference type="ARBA" id="ARBA00022527"/>
    </source>
</evidence>
<evidence type="ECO:0000256" key="8">
    <source>
        <dbReference type="RuleBase" id="RU000304"/>
    </source>
</evidence>
<dbReference type="FunFam" id="3.30.200.20:FF:000009">
    <property type="entry name" value="Glycogen synthase kinase-3 beta"/>
    <property type="match status" value="1"/>
</dbReference>
<keyword evidence="6 7" id="KW-0067">ATP-binding</keyword>
<dbReference type="InterPro" id="IPR017441">
    <property type="entry name" value="Protein_kinase_ATP_BS"/>
</dbReference>
<keyword evidence="12" id="KW-1185">Reference proteome</keyword>
<dbReference type="PROSITE" id="PS00108">
    <property type="entry name" value="PROTEIN_KINASE_ST"/>
    <property type="match status" value="1"/>
</dbReference>
<dbReference type="InterPro" id="IPR039192">
    <property type="entry name" value="STKc_GSK3"/>
</dbReference>
<dbReference type="GO" id="GO:0005737">
    <property type="term" value="C:cytoplasm"/>
    <property type="evidence" value="ECO:0000318"/>
    <property type="project" value="GO_Central"/>
</dbReference>
<keyword evidence="5" id="KW-0418">Kinase</keyword>
<evidence type="ECO:0000313" key="12">
    <source>
        <dbReference type="Proteomes" id="UP000001357"/>
    </source>
</evidence>
<dbReference type="GO" id="GO:0007165">
    <property type="term" value="P:signal transduction"/>
    <property type="evidence" value="ECO:0000318"/>
    <property type="project" value="GO_Central"/>
</dbReference>
<dbReference type="GO" id="GO:0030154">
    <property type="term" value="P:cell differentiation"/>
    <property type="evidence" value="ECO:0000318"/>
    <property type="project" value="GO_Central"/>
</dbReference>
<dbReference type="GO" id="GO:0005634">
    <property type="term" value="C:nucleus"/>
    <property type="evidence" value="ECO:0000318"/>
    <property type="project" value="GO_Central"/>
</dbReference>
<evidence type="ECO:0000256" key="1">
    <source>
        <dbReference type="ARBA" id="ARBA00005527"/>
    </source>
</evidence>
<dbReference type="InterPro" id="IPR050591">
    <property type="entry name" value="GSK-3"/>
</dbReference>
<dbReference type="GeneID" id="5890813"/>
<dbReference type="InterPro" id="IPR011009">
    <property type="entry name" value="Kinase-like_dom_sf"/>
</dbReference>
<evidence type="ECO:0000313" key="11">
    <source>
        <dbReference type="EMBL" id="EDQ89558.1"/>
    </source>
</evidence>
<dbReference type="GO" id="GO:0004674">
    <property type="term" value="F:protein serine/threonine kinase activity"/>
    <property type="evidence" value="ECO:0000318"/>
    <property type="project" value="GO_Central"/>
</dbReference>
<dbReference type="RefSeq" id="XP_001745587.1">
    <property type="nucleotide sequence ID" value="XM_001745535.1"/>
</dbReference>
<evidence type="ECO:0000256" key="7">
    <source>
        <dbReference type="PROSITE-ProRule" id="PRU10141"/>
    </source>
</evidence>
<dbReference type="eggNOG" id="KOG0658">
    <property type="taxonomic scope" value="Eukaryota"/>
</dbReference>
<dbReference type="PROSITE" id="PS00107">
    <property type="entry name" value="PROTEIN_KINASE_ATP"/>
    <property type="match status" value="1"/>
</dbReference>
<feature type="region of interest" description="Disordered" evidence="9">
    <location>
        <begin position="1"/>
        <end position="25"/>
    </location>
</feature>
<dbReference type="GO" id="GO:0090090">
    <property type="term" value="P:negative regulation of canonical Wnt signaling pathway"/>
    <property type="evidence" value="ECO:0000318"/>
    <property type="project" value="GO_Central"/>
</dbReference>
<accession>A9UZ23</accession>
<dbReference type="GO" id="GO:0030424">
    <property type="term" value="C:axon"/>
    <property type="evidence" value="ECO:0000318"/>
    <property type="project" value="GO_Central"/>
</dbReference>
<reference evidence="11 12" key="1">
    <citation type="journal article" date="2008" name="Nature">
        <title>The genome of the choanoflagellate Monosiga brevicollis and the origin of metazoans.</title>
        <authorList>
            <consortium name="JGI Sequencing"/>
            <person name="King N."/>
            <person name="Westbrook M.J."/>
            <person name="Young S.L."/>
            <person name="Kuo A."/>
            <person name="Abedin M."/>
            <person name="Chapman J."/>
            <person name="Fairclough S."/>
            <person name="Hellsten U."/>
            <person name="Isogai Y."/>
            <person name="Letunic I."/>
            <person name="Marr M."/>
            <person name="Pincus D."/>
            <person name="Putnam N."/>
            <person name="Rokas A."/>
            <person name="Wright K.J."/>
            <person name="Zuzow R."/>
            <person name="Dirks W."/>
            <person name="Good M."/>
            <person name="Goodstein D."/>
            <person name="Lemons D."/>
            <person name="Li W."/>
            <person name="Lyons J.B."/>
            <person name="Morris A."/>
            <person name="Nichols S."/>
            <person name="Richter D.J."/>
            <person name="Salamov A."/>
            <person name="Bork P."/>
            <person name="Lim W.A."/>
            <person name="Manning G."/>
            <person name="Miller W.T."/>
            <person name="McGinnis W."/>
            <person name="Shapiro H."/>
            <person name="Tjian R."/>
            <person name="Grigoriev I.V."/>
            <person name="Rokhsar D."/>
        </authorList>
    </citation>
    <scope>NUCLEOTIDE SEQUENCE [LARGE SCALE GENOMIC DNA]</scope>
    <source>
        <strain evidence="12">MX1 / ATCC 50154</strain>
    </source>
</reference>
<dbReference type="PANTHER" id="PTHR24057:SF0">
    <property type="entry name" value="PROTEIN KINASE SHAGGY-RELATED"/>
    <property type="match status" value="1"/>
</dbReference>
<dbReference type="PANTHER" id="PTHR24057">
    <property type="entry name" value="GLYCOGEN SYNTHASE KINASE-3 ALPHA"/>
    <property type="match status" value="1"/>
</dbReference>